<feature type="domain" description="DUF642" evidence="6">
    <location>
        <begin position="29"/>
        <end position="76"/>
    </location>
</feature>
<name>A0AAV5LXW6_9ROSI</name>
<gene>
    <name evidence="7" type="ORF">SLEP1_g49522</name>
</gene>
<evidence type="ECO:0000256" key="3">
    <source>
        <dbReference type="ARBA" id="ARBA00022525"/>
    </source>
</evidence>
<keyword evidence="8" id="KW-1185">Reference proteome</keyword>
<evidence type="ECO:0000256" key="1">
    <source>
        <dbReference type="ARBA" id="ARBA00004196"/>
    </source>
</evidence>
<dbReference type="InterPro" id="IPR052437">
    <property type="entry name" value="Pectin_Meth_Modulator"/>
</dbReference>
<comment type="subcellular location">
    <subcellularLocation>
        <location evidence="1">Cell envelope</location>
    </subcellularLocation>
    <subcellularLocation>
        <location evidence="2">Secreted</location>
    </subcellularLocation>
</comment>
<keyword evidence="5" id="KW-0325">Glycoprotein</keyword>
<dbReference type="GO" id="GO:0009505">
    <property type="term" value="C:plant-type cell wall"/>
    <property type="evidence" value="ECO:0007669"/>
    <property type="project" value="TreeGrafter"/>
</dbReference>
<evidence type="ECO:0000313" key="8">
    <source>
        <dbReference type="Proteomes" id="UP001054252"/>
    </source>
</evidence>
<dbReference type="EMBL" id="BPVZ01000155">
    <property type="protein sequence ID" value="GKV42075.1"/>
    <property type="molecule type" value="Genomic_DNA"/>
</dbReference>
<evidence type="ECO:0000313" key="7">
    <source>
        <dbReference type="EMBL" id="GKV42075.1"/>
    </source>
</evidence>
<keyword evidence="4" id="KW-0732">Signal</keyword>
<proteinExistence type="predicted"/>
<dbReference type="PANTHER" id="PTHR31265">
    <property type="entry name" value="OS02G0527500 PROTEIN-RELATED"/>
    <property type="match status" value="1"/>
</dbReference>
<reference evidence="7 8" key="1">
    <citation type="journal article" date="2021" name="Commun. Biol.">
        <title>The genome of Shorea leprosula (Dipterocarpaceae) highlights the ecological relevance of drought in aseasonal tropical rainforests.</title>
        <authorList>
            <person name="Ng K.K.S."/>
            <person name="Kobayashi M.J."/>
            <person name="Fawcett J.A."/>
            <person name="Hatakeyama M."/>
            <person name="Paape T."/>
            <person name="Ng C.H."/>
            <person name="Ang C.C."/>
            <person name="Tnah L.H."/>
            <person name="Lee C.T."/>
            <person name="Nishiyama T."/>
            <person name="Sese J."/>
            <person name="O'Brien M.J."/>
            <person name="Copetti D."/>
            <person name="Mohd Noor M.I."/>
            <person name="Ong R.C."/>
            <person name="Putra M."/>
            <person name="Sireger I.Z."/>
            <person name="Indrioko S."/>
            <person name="Kosugi Y."/>
            <person name="Izuno A."/>
            <person name="Isagi Y."/>
            <person name="Lee S.L."/>
            <person name="Shimizu K.K."/>
        </authorList>
    </citation>
    <scope>NUCLEOTIDE SEQUENCE [LARGE SCALE GENOMIC DNA]</scope>
    <source>
        <strain evidence="7">214</strain>
    </source>
</reference>
<dbReference type="Proteomes" id="UP001054252">
    <property type="component" value="Unassembled WGS sequence"/>
</dbReference>
<evidence type="ECO:0000256" key="4">
    <source>
        <dbReference type="ARBA" id="ARBA00022729"/>
    </source>
</evidence>
<dbReference type="GO" id="GO:0005576">
    <property type="term" value="C:extracellular region"/>
    <property type="evidence" value="ECO:0007669"/>
    <property type="project" value="UniProtKB-SubCell"/>
</dbReference>
<comment type="caution">
    <text evidence="7">The sequence shown here is derived from an EMBL/GenBank/DDBJ whole genome shotgun (WGS) entry which is preliminary data.</text>
</comment>
<dbReference type="Pfam" id="PF04862">
    <property type="entry name" value="DUF642"/>
    <property type="match status" value="1"/>
</dbReference>
<evidence type="ECO:0000256" key="5">
    <source>
        <dbReference type="ARBA" id="ARBA00023180"/>
    </source>
</evidence>
<evidence type="ECO:0000259" key="6">
    <source>
        <dbReference type="Pfam" id="PF04862"/>
    </source>
</evidence>
<evidence type="ECO:0000256" key="2">
    <source>
        <dbReference type="ARBA" id="ARBA00004613"/>
    </source>
</evidence>
<keyword evidence="3" id="KW-0964">Secreted</keyword>
<sequence>MHTSPTHCCWAPFEWAARRNQALPTRSALTVSSSNGRYSYAWAFQAPSDVTEIVIHNPEVEEDPACGPLIDEVGIRTLYPPRLTNKNILKNGGFEECPYIFPNTCWGVLPPNIEDDHSPLPGWMVESLKAV</sequence>
<protein>
    <recommendedName>
        <fullName evidence="6">DUF642 domain-containing protein</fullName>
    </recommendedName>
</protein>
<dbReference type="AlphaFoldDB" id="A0AAV5LXW6"/>
<dbReference type="InterPro" id="IPR006946">
    <property type="entry name" value="DGR2-like_dom"/>
</dbReference>
<dbReference type="PANTHER" id="PTHR31265:SF3">
    <property type="entry name" value="OS02G0205200 PROTEIN"/>
    <property type="match status" value="1"/>
</dbReference>
<accession>A0AAV5LXW6</accession>
<organism evidence="7 8">
    <name type="scientific">Rubroshorea leprosula</name>
    <dbReference type="NCBI Taxonomy" id="152421"/>
    <lineage>
        <taxon>Eukaryota</taxon>
        <taxon>Viridiplantae</taxon>
        <taxon>Streptophyta</taxon>
        <taxon>Embryophyta</taxon>
        <taxon>Tracheophyta</taxon>
        <taxon>Spermatophyta</taxon>
        <taxon>Magnoliopsida</taxon>
        <taxon>eudicotyledons</taxon>
        <taxon>Gunneridae</taxon>
        <taxon>Pentapetalae</taxon>
        <taxon>rosids</taxon>
        <taxon>malvids</taxon>
        <taxon>Malvales</taxon>
        <taxon>Dipterocarpaceae</taxon>
        <taxon>Rubroshorea</taxon>
    </lineage>
</organism>